<feature type="compositionally biased region" description="Polar residues" evidence="1">
    <location>
        <begin position="126"/>
        <end position="139"/>
    </location>
</feature>
<feature type="compositionally biased region" description="Basic and acidic residues" evidence="1">
    <location>
        <begin position="116"/>
        <end position="125"/>
    </location>
</feature>
<feature type="signal peptide" evidence="3">
    <location>
        <begin position="1"/>
        <end position="22"/>
    </location>
</feature>
<protein>
    <recommendedName>
        <fullName evidence="6">Transmembrane protein 242</fullName>
    </recommendedName>
</protein>
<keyword evidence="2" id="KW-1133">Transmembrane helix</keyword>
<proteinExistence type="predicted"/>
<evidence type="ECO:0000256" key="2">
    <source>
        <dbReference type="SAM" id="Phobius"/>
    </source>
</evidence>
<evidence type="ECO:0000256" key="3">
    <source>
        <dbReference type="SAM" id="SignalP"/>
    </source>
</evidence>
<evidence type="ECO:0000256" key="1">
    <source>
        <dbReference type="SAM" id="MobiDB-lite"/>
    </source>
</evidence>
<dbReference type="AlphaFoldDB" id="A0ABD3WKI3"/>
<organism evidence="4 5">
    <name type="scientific">Sinanodonta woodiana</name>
    <name type="common">Chinese pond mussel</name>
    <name type="synonym">Anodonta woodiana</name>
    <dbReference type="NCBI Taxonomy" id="1069815"/>
    <lineage>
        <taxon>Eukaryota</taxon>
        <taxon>Metazoa</taxon>
        <taxon>Spiralia</taxon>
        <taxon>Lophotrochozoa</taxon>
        <taxon>Mollusca</taxon>
        <taxon>Bivalvia</taxon>
        <taxon>Autobranchia</taxon>
        <taxon>Heteroconchia</taxon>
        <taxon>Palaeoheterodonta</taxon>
        <taxon>Unionida</taxon>
        <taxon>Unionoidea</taxon>
        <taxon>Unionidae</taxon>
        <taxon>Unioninae</taxon>
        <taxon>Sinanodonta</taxon>
    </lineage>
</organism>
<comment type="caution">
    <text evidence="4">The sequence shown here is derived from an EMBL/GenBank/DDBJ whole genome shotgun (WGS) entry which is preliminary data.</text>
</comment>
<keyword evidence="5" id="KW-1185">Reference proteome</keyword>
<accession>A0ABD3WKI3</accession>
<dbReference type="Proteomes" id="UP001634394">
    <property type="component" value="Unassembled WGS sequence"/>
</dbReference>
<evidence type="ECO:0008006" key="6">
    <source>
        <dbReference type="Google" id="ProtNLM"/>
    </source>
</evidence>
<keyword evidence="2" id="KW-0812">Transmembrane</keyword>
<feature type="chain" id="PRO_5044880022" description="Transmembrane protein 242" evidence="3">
    <location>
        <begin position="23"/>
        <end position="174"/>
    </location>
</feature>
<feature type="transmembrane region" description="Helical" evidence="2">
    <location>
        <begin position="46"/>
        <end position="71"/>
    </location>
</feature>
<keyword evidence="3" id="KW-0732">Signal</keyword>
<gene>
    <name evidence="4" type="ORF">ACJMK2_037375</name>
</gene>
<feature type="region of interest" description="Disordered" evidence="1">
    <location>
        <begin position="86"/>
        <end position="139"/>
    </location>
</feature>
<dbReference type="EMBL" id="JBJQND010000006">
    <property type="protein sequence ID" value="KAL3874347.1"/>
    <property type="molecule type" value="Genomic_DNA"/>
</dbReference>
<feature type="compositionally biased region" description="Polar residues" evidence="1">
    <location>
        <begin position="160"/>
        <end position="174"/>
    </location>
</feature>
<feature type="region of interest" description="Disordered" evidence="1">
    <location>
        <begin position="152"/>
        <end position="174"/>
    </location>
</feature>
<sequence>MTSRESLIGFVTFLILFVFINGESCTVSPKCNCSFGNVEEKAWGNEVLAGVVAALGSVIVAGAGLGAYNLIQSKRGAVEDLYSRSASRMSNESIVDRRDGTKDPPPSYKNRPRRGSGFDRPDCESPRSNAELENTPRTTNIYRAGMNDNLNMRVGERGTSPPSVISKSDWNVPH</sequence>
<name>A0ABD3WKI3_SINWO</name>
<evidence type="ECO:0000313" key="5">
    <source>
        <dbReference type="Proteomes" id="UP001634394"/>
    </source>
</evidence>
<reference evidence="4 5" key="1">
    <citation type="submission" date="2024-11" db="EMBL/GenBank/DDBJ databases">
        <title>Chromosome-level genome assembly of the freshwater bivalve Anodonta woodiana.</title>
        <authorList>
            <person name="Chen X."/>
        </authorList>
    </citation>
    <scope>NUCLEOTIDE SEQUENCE [LARGE SCALE GENOMIC DNA]</scope>
    <source>
        <strain evidence="4">MN2024</strain>
        <tissue evidence="4">Gills</tissue>
    </source>
</reference>
<keyword evidence="2" id="KW-0472">Membrane</keyword>
<evidence type="ECO:0000313" key="4">
    <source>
        <dbReference type="EMBL" id="KAL3874347.1"/>
    </source>
</evidence>